<dbReference type="InterPro" id="IPR008974">
    <property type="entry name" value="TRAF-like"/>
</dbReference>
<dbReference type="PANTHER" id="PTHR26379">
    <property type="entry name" value="BTB/POZ AND MATH DOMAIN-CONTAINING PROTEIN 1"/>
    <property type="match status" value="1"/>
</dbReference>
<dbReference type="InterPro" id="IPR011333">
    <property type="entry name" value="SKP1/BTB/POZ_sf"/>
</dbReference>
<dbReference type="Proteomes" id="UP000324705">
    <property type="component" value="Chromosome 2B"/>
</dbReference>
<protein>
    <submittedName>
        <fullName evidence="5">Uncharacterized protein</fullName>
    </submittedName>
</protein>
<dbReference type="PROSITE" id="PS50144">
    <property type="entry name" value="MATH"/>
    <property type="match status" value="1"/>
</dbReference>
<dbReference type="SUPFAM" id="SSF54695">
    <property type="entry name" value="POZ domain"/>
    <property type="match status" value="1"/>
</dbReference>
<dbReference type="OMA" id="SLPVMHD"/>
<dbReference type="InterPro" id="IPR056423">
    <property type="entry name" value="BACK_BPM_SPOP"/>
</dbReference>
<evidence type="ECO:0000313" key="5">
    <source>
        <dbReference type="EMBL" id="VAH53891.1"/>
    </source>
</evidence>
<dbReference type="EMBL" id="LT934114">
    <property type="protein sequence ID" value="VAH53891.1"/>
    <property type="molecule type" value="Genomic_DNA"/>
</dbReference>
<evidence type="ECO:0000256" key="2">
    <source>
        <dbReference type="ARBA" id="ARBA00010846"/>
    </source>
</evidence>
<evidence type="ECO:0000256" key="1">
    <source>
        <dbReference type="ARBA" id="ARBA00004906"/>
    </source>
</evidence>
<dbReference type="Gramene" id="TRITD2Bv1G250120.1">
    <property type="protein sequence ID" value="TRITD2Bv1G250120.1"/>
    <property type="gene ID" value="TRITD2Bv1G250120"/>
</dbReference>
<accession>A0A9R1Q1Z6</accession>
<dbReference type="InterPro" id="IPR000210">
    <property type="entry name" value="BTB/POZ_dom"/>
</dbReference>
<feature type="domain" description="MATH" evidence="4">
    <location>
        <begin position="23"/>
        <end position="152"/>
    </location>
</feature>
<keyword evidence="6" id="KW-1185">Reference proteome</keyword>
<comment type="similarity">
    <text evidence="2">Belongs to the Tdpoz family.</text>
</comment>
<name>A0A9R1Q1Z6_TRITD</name>
<dbReference type="PANTHER" id="PTHR26379:SF346">
    <property type="entry name" value="BTB DOMAIN-CONTAINING PROTEIN"/>
    <property type="match status" value="1"/>
</dbReference>
<dbReference type="Pfam" id="PF22486">
    <property type="entry name" value="MATH_2"/>
    <property type="match status" value="1"/>
</dbReference>
<sequence>MAAALQMPSTTTTASACVPDTARGTHVFTIASYRLHKGLGAGKFIRSATFAVGGYDWCIRYYPDGDLNQKDHVSVCVELQSKNSVVRALYDLRLINRATGLSSLIFSRPSSLPAFDSLKNDHVRGAYKFMKIDLLEASPYLQDDCLVIQCDITVLLNEIPAVATVAKPPEIQVTPSDLSNNLAKLLEGNKGADMTIKVNGEVFHAHKIVLAMRSPVFDAQLYGPMGDSEKHCIQIEDMQPAVFKALLHFMYTDSLPVMHDLDNHDNKEMIKHLIVAADRYAMERMKLICESMLCKSLDAKSVGATLALADQHHCSKLREACVEYIKLFS</sequence>
<dbReference type="CDD" id="cd18280">
    <property type="entry name" value="BTB_POZ_BPM_plant"/>
    <property type="match status" value="1"/>
</dbReference>
<dbReference type="SMART" id="SM00225">
    <property type="entry name" value="BTB"/>
    <property type="match status" value="1"/>
</dbReference>
<dbReference type="Pfam" id="PF24570">
    <property type="entry name" value="BACK_BPM_SPOP"/>
    <property type="match status" value="1"/>
</dbReference>
<dbReference type="InterPro" id="IPR045005">
    <property type="entry name" value="BPM1-6"/>
</dbReference>
<dbReference type="PROSITE" id="PS50097">
    <property type="entry name" value="BTB"/>
    <property type="match status" value="1"/>
</dbReference>
<feature type="domain" description="BTB" evidence="3">
    <location>
        <begin position="192"/>
        <end position="259"/>
    </location>
</feature>
<evidence type="ECO:0000313" key="6">
    <source>
        <dbReference type="Proteomes" id="UP000324705"/>
    </source>
</evidence>
<proteinExistence type="inferred from homology"/>
<reference evidence="5 6" key="1">
    <citation type="submission" date="2017-09" db="EMBL/GenBank/DDBJ databases">
        <authorList>
            <consortium name="International Durum Wheat Genome Sequencing Consortium (IDWGSC)"/>
            <person name="Milanesi L."/>
        </authorList>
    </citation>
    <scope>NUCLEOTIDE SEQUENCE [LARGE SCALE GENOMIC DNA]</scope>
    <source>
        <strain evidence="6">cv. Svevo</strain>
    </source>
</reference>
<dbReference type="AlphaFoldDB" id="A0A9R1Q1Z6"/>
<dbReference type="GO" id="GO:0016567">
    <property type="term" value="P:protein ubiquitination"/>
    <property type="evidence" value="ECO:0007669"/>
    <property type="project" value="InterPro"/>
</dbReference>
<organism evidence="5 6">
    <name type="scientific">Triticum turgidum subsp. durum</name>
    <name type="common">Durum wheat</name>
    <name type="synonym">Triticum durum</name>
    <dbReference type="NCBI Taxonomy" id="4567"/>
    <lineage>
        <taxon>Eukaryota</taxon>
        <taxon>Viridiplantae</taxon>
        <taxon>Streptophyta</taxon>
        <taxon>Embryophyta</taxon>
        <taxon>Tracheophyta</taxon>
        <taxon>Spermatophyta</taxon>
        <taxon>Magnoliopsida</taxon>
        <taxon>Liliopsida</taxon>
        <taxon>Poales</taxon>
        <taxon>Poaceae</taxon>
        <taxon>BOP clade</taxon>
        <taxon>Pooideae</taxon>
        <taxon>Triticodae</taxon>
        <taxon>Triticeae</taxon>
        <taxon>Triticinae</taxon>
        <taxon>Triticum</taxon>
    </lineage>
</organism>
<gene>
    <name evidence="5" type="ORF">TRITD_2Bv1G250120</name>
</gene>
<dbReference type="SUPFAM" id="SSF49599">
    <property type="entry name" value="TRAF domain-like"/>
    <property type="match status" value="1"/>
</dbReference>
<dbReference type="InterPro" id="IPR002083">
    <property type="entry name" value="MATH/TRAF_dom"/>
</dbReference>
<dbReference type="Gene3D" id="3.30.710.10">
    <property type="entry name" value="Potassium Channel Kv1.1, Chain A"/>
    <property type="match status" value="1"/>
</dbReference>
<evidence type="ECO:0000259" key="4">
    <source>
        <dbReference type="PROSITE" id="PS50144"/>
    </source>
</evidence>
<dbReference type="CDD" id="cd00121">
    <property type="entry name" value="MATH"/>
    <property type="match status" value="1"/>
</dbReference>
<dbReference type="Gene3D" id="2.60.210.10">
    <property type="entry name" value="Apoptosis, Tumor Necrosis Factor Receptor Associated Protein 2, Chain A"/>
    <property type="match status" value="1"/>
</dbReference>
<dbReference type="Pfam" id="PF00651">
    <property type="entry name" value="BTB"/>
    <property type="match status" value="1"/>
</dbReference>
<comment type="pathway">
    <text evidence="1">Protein modification; protein ubiquitination.</text>
</comment>
<evidence type="ECO:0000259" key="3">
    <source>
        <dbReference type="PROSITE" id="PS50097"/>
    </source>
</evidence>